<keyword evidence="10 13" id="KW-0472">Membrane</keyword>
<protein>
    <submittedName>
        <fullName evidence="15">Receptor-like protein kinase</fullName>
    </submittedName>
</protein>
<keyword evidence="16" id="KW-1185">Reference proteome</keyword>
<dbReference type="SUPFAM" id="SSF56112">
    <property type="entry name" value="Protein kinase-like (PK-like)"/>
    <property type="match status" value="1"/>
</dbReference>
<dbReference type="GO" id="GO:0005886">
    <property type="term" value="C:plasma membrane"/>
    <property type="evidence" value="ECO:0007669"/>
    <property type="project" value="TreeGrafter"/>
</dbReference>
<evidence type="ECO:0000256" key="9">
    <source>
        <dbReference type="ARBA" id="ARBA00022989"/>
    </source>
</evidence>
<feature type="binding site" evidence="12">
    <location>
        <position position="511"/>
    </location>
    <ligand>
        <name>ATP</name>
        <dbReference type="ChEBI" id="CHEBI:30616"/>
    </ligand>
</feature>
<evidence type="ECO:0000313" key="15">
    <source>
        <dbReference type="EMBL" id="KAK1285571.1"/>
    </source>
</evidence>
<keyword evidence="11" id="KW-0325">Glycoprotein</keyword>
<dbReference type="Gene3D" id="2.60.120.430">
    <property type="entry name" value="Galactose-binding lectin"/>
    <property type="match status" value="2"/>
</dbReference>
<dbReference type="PROSITE" id="PS00107">
    <property type="entry name" value="PROTEIN_KINASE_ATP"/>
    <property type="match status" value="1"/>
</dbReference>
<dbReference type="EMBL" id="JAUJYO010000020">
    <property type="protein sequence ID" value="KAK1285571.1"/>
    <property type="molecule type" value="Genomic_DNA"/>
</dbReference>
<dbReference type="InterPro" id="IPR017441">
    <property type="entry name" value="Protein_kinase_ATP_BS"/>
</dbReference>
<evidence type="ECO:0000256" key="4">
    <source>
        <dbReference type="ARBA" id="ARBA00022692"/>
    </source>
</evidence>
<evidence type="ECO:0000256" key="12">
    <source>
        <dbReference type="PROSITE-ProRule" id="PRU10141"/>
    </source>
</evidence>
<dbReference type="Pfam" id="PF11721">
    <property type="entry name" value="Malectin"/>
    <property type="match status" value="1"/>
</dbReference>
<keyword evidence="9 13" id="KW-1133">Transmembrane helix</keyword>
<dbReference type="AlphaFoldDB" id="A0AAV9CAV7"/>
<dbReference type="InterPro" id="IPR045272">
    <property type="entry name" value="ANXUR1/2-like"/>
</dbReference>
<dbReference type="Proteomes" id="UP001180020">
    <property type="component" value="Unassembled WGS sequence"/>
</dbReference>
<dbReference type="InterPro" id="IPR021720">
    <property type="entry name" value="Malectin_dom"/>
</dbReference>
<keyword evidence="6 12" id="KW-0547">Nucleotide-binding</keyword>
<comment type="caution">
    <text evidence="15">The sequence shown here is derived from an EMBL/GenBank/DDBJ whole genome shotgun (WGS) entry which is preliminary data.</text>
</comment>
<reference evidence="15" key="2">
    <citation type="submission" date="2023-06" db="EMBL/GenBank/DDBJ databases">
        <authorList>
            <person name="Ma L."/>
            <person name="Liu K.-W."/>
            <person name="Li Z."/>
            <person name="Hsiao Y.-Y."/>
            <person name="Qi Y."/>
            <person name="Fu T."/>
            <person name="Tang G."/>
            <person name="Zhang D."/>
            <person name="Sun W.-H."/>
            <person name="Liu D.-K."/>
            <person name="Li Y."/>
            <person name="Chen G.-Z."/>
            <person name="Liu X.-D."/>
            <person name="Liao X.-Y."/>
            <person name="Jiang Y.-T."/>
            <person name="Yu X."/>
            <person name="Hao Y."/>
            <person name="Huang J."/>
            <person name="Zhao X.-W."/>
            <person name="Ke S."/>
            <person name="Chen Y.-Y."/>
            <person name="Wu W.-L."/>
            <person name="Hsu J.-L."/>
            <person name="Lin Y.-F."/>
            <person name="Huang M.-D."/>
            <person name="Li C.-Y."/>
            <person name="Huang L."/>
            <person name="Wang Z.-W."/>
            <person name="Zhao X."/>
            <person name="Zhong W.-Y."/>
            <person name="Peng D.-H."/>
            <person name="Ahmad S."/>
            <person name="Lan S."/>
            <person name="Zhang J.-S."/>
            <person name="Tsai W.-C."/>
            <person name="Van De Peer Y."/>
            <person name="Liu Z.-J."/>
        </authorList>
    </citation>
    <scope>NUCLEOTIDE SEQUENCE</scope>
    <source>
        <strain evidence="15">CP</strain>
        <tissue evidence="15">Leaves</tissue>
    </source>
</reference>
<gene>
    <name evidence="15" type="ORF">QJS10_CPB20g01147</name>
</gene>
<dbReference type="FunFam" id="2.60.120.430:FF:000001">
    <property type="entry name" value="Receptor-like protein kinase FERONIA"/>
    <property type="match status" value="1"/>
</dbReference>
<dbReference type="PANTHER" id="PTHR27003">
    <property type="entry name" value="OS07G0166700 PROTEIN"/>
    <property type="match status" value="1"/>
</dbReference>
<evidence type="ECO:0000256" key="1">
    <source>
        <dbReference type="ARBA" id="ARBA00004479"/>
    </source>
</evidence>
<dbReference type="PROSITE" id="PS00108">
    <property type="entry name" value="PROTEIN_KINASE_ST"/>
    <property type="match status" value="1"/>
</dbReference>
<dbReference type="GO" id="GO:0005524">
    <property type="term" value="F:ATP binding"/>
    <property type="evidence" value="ECO:0007669"/>
    <property type="project" value="UniProtKB-UniRule"/>
</dbReference>
<dbReference type="PROSITE" id="PS50011">
    <property type="entry name" value="PROTEIN_KINASE_DOM"/>
    <property type="match status" value="1"/>
</dbReference>
<keyword evidence="15" id="KW-0675">Receptor</keyword>
<keyword evidence="8 12" id="KW-0067">ATP-binding</keyword>
<feature type="transmembrane region" description="Helical" evidence="13">
    <location>
        <begin position="405"/>
        <end position="429"/>
    </location>
</feature>
<dbReference type="Gene3D" id="3.30.200.20">
    <property type="entry name" value="Phosphorylase Kinase, domain 1"/>
    <property type="match status" value="1"/>
</dbReference>
<keyword evidence="5" id="KW-0732">Signal</keyword>
<dbReference type="CDD" id="cd14066">
    <property type="entry name" value="STKc_IRAK"/>
    <property type="match status" value="1"/>
</dbReference>
<accession>A0AAV9CAV7</accession>
<dbReference type="FunFam" id="1.10.510.10:FF:000252">
    <property type="entry name" value="Receptor-like protein kinase FERONIA"/>
    <property type="match status" value="1"/>
</dbReference>
<keyword evidence="4 13" id="KW-0812">Transmembrane</keyword>
<evidence type="ECO:0000256" key="5">
    <source>
        <dbReference type="ARBA" id="ARBA00022729"/>
    </source>
</evidence>
<dbReference type="InterPro" id="IPR008271">
    <property type="entry name" value="Ser/Thr_kinase_AS"/>
</dbReference>
<dbReference type="PANTHER" id="PTHR27003:SF318">
    <property type="entry name" value="OS03G0124200 PROTEIN"/>
    <property type="match status" value="1"/>
</dbReference>
<dbReference type="InterPro" id="IPR001245">
    <property type="entry name" value="Ser-Thr/Tyr_kinase_cat_dom"/>
</dbReference>
<dbReference type="GO" id="GO:0009506">
    <property type="term" value="C:plasmodesma"/>
    <property type="evidence" value="ECO:0007669"/>
    <property type="project" value="TreeGrafter"/>
</dbReference>
<evidence type="ECO:0000256" key="11">
    <source>
        <dbReference type="ARBA" id="ARBA00023180"/>
    </source>
</evidence>
<keyword evidence="3" id="KW-0808">Transferase</keyword>
<evidence type="ECO:0000256" key="10">
    <source>
        <dbReference type="ARBA" id="ARBA00023136"/>
    </source>
</evidence>
<dbReference type="GO" id="GO:0004714">
    <property type="term" value="F:transmembrane receptor protein tyrosine kinase activity"/>
    <property type="evidence" value="ECO:0007669"/>
    <property type="project" value="InterPro"/>
</dbReference>
<evidence type="ECO:0000256" key="6">
    <source>
        <dbReference type="ARBA" id="ARBA00022741"/>
    </source>
</evidence>
<feature type="domain" description="Protein kinase" evidence="14">
    <location>
        <begin position="479"/>
        <end position="757"/>
    </location>
</feature>
<dbReference type="GO" id="GO:0004674">
    <property type="term" value="F:protein serine/threonine kinase activity"/>
    <property type="evidence" value="ECO:0007669"/>
    <property type="project" value="UniProtKB-KW"/>
</dbReference>
<organism evidence="15 16">
    <name type="scientific">Acorus calamus</name>
    <name type="common">Sweet flag</name>
    <dbReference type="NCBI Taxonomy" id="4465"/>
    <lineage>
        <taxon>Eukaryota</taxon>
        <taxon>Viridiplantae</taxon>
        <taxon>Streptophyta</taxon>
        <taxon>Embryophyta</taxon>
        <taxon>Tracheophyta</taxon>
        <taxon>Spermatophyta</taxon>
        <taxon>Magnoliopsida</taxon>
        <taxon>Liliopsida</taxon>
        <taxon>Acoraceae</taxon>
        <taxon>Acorus</taxon>
    </lineage>
</organism>
<dbReference type="InterPro" id="IPR000719">
    <property type="entry name" value="Prot_kinase_dom"/>
</dbReference>
<evidence type="ECO:0000259" key="14">
    <source>
        <dbReference type="PROSITE" id="PS50011"/>
    </source>
</evidence>
<comment type="subcellular location">
    <subcellularLocation>
        <location evidence="1">Membrane</location>
        <topology evidence="1">Single-pass type I membrane protein</topology>
    </subcellularLocation>
</comment>
<keyword evidence="2" id="KW-0723">Serine/threonine-protein kinase</keyword>
<dbReference type="InterPro" id="IPR011009">
    <property type="entry name" value="Kinase-like_dom_sf"/>
</dbReference>
<evidence type="ECO:0000256" key="2">
    <source>
        <dbReference type="ARBA" id="ARBA00022527"/>
    </source>
</evidence>
<evidence type="ECO:0000256" key="3">
    <source>
        <dbReference type="ARBA" id="ARBA00022679"/>
    </source>
</evidence>
<dbReference type="Pfam" id="PF07714">
    <property type="entry name" value="PK_Tyr_Ser-Thr"/>
    <property type="match status" value="1"/>
</dbReference>
<proteinExistence type="predicted"/>
<evidence type="ECO:0000313" key="16">
    <source>
        <dbReference type="Proteomes" id="UP001180020"/>
    </source>
</evidence>
<sequence>MEQVQLQLQFKVAAALVFFSILPFKSSSPYTPPNPYYLLNCGSSAPSTNPSSDDNRAFLPDSQVPPPTGKHISVGDTTSSTLYAAAMVFTDASSYEFDINHTKTHMVRLHFRPLTTAKYDLSAAVFNVSANDEFNLLSNFGATNTTTTVKEYFINVGDEKIRICFTPINELAFVSAIEVFSIPDDIIQSSNPSVVWPSELKFSVWSQALETLYRINVGGSPVTPSNDSMWRTWNPDDDYLDSDDTHNLSAPANSINYNLGDSTEEIAPDSVYDTCRYMSNRNSNITWAFEVSGHATHLVRLHFCDITPSTLYELSFNVYINDEIAFEDIEPGLEVGRLAFPFYKDCTADSRRLSSRGKWLIRVSIGPPRNMSGSMNGIGGILNGLEIFKLVPGSVQHKHSKKPRLIVPCIIAVGGFALLSAALLLFLLYRRRNRFKSKESTTPAANSDVSQWTVRSVATNMNLELHITLSQIKSATKNFDESLVIGAGGFGKVYKGVLRDDGGTRTRVAIKRASQRSRQGFPEFETEIHVLSGIHHRHLVSLIGYCQEHSEMILVYEFMSKGTLRDHLYNSDLPSLSWKKRLEICIGSARGLHYLHSGLAHPIIHRDVKSSNILLDDDFTGKVSDFGLSRVVGRSVSESHVSTGVKGSFGYFDPEYVRTQQLTTKSDVYSFGVVLLEALCARPVIGMDLPSEEINLADWAMSWHRQGLLGQTIDPRLVGEINPNSLRVFGQVTEKCLEECGADRPTMADVVWNLEYALQLQETEMAREPYEDSTGCATELPLPPVIGRWPSIANVVTINSSVARDTKSENTASQVFSQFMTGEGR</sequence>
<dbReference type="FunFam" id="3.30.200.20:FF:000039">
    <property type="entry name" value="receptor-like protein kinase FERONIA"/>
    <property type="match status" value="1"/>
</dbReference>
<evidence type="ECO:0000256" key="8">
    <source>
        <dbReference type="ARBA" id="ARBA00022840"/>
    </source>
</evidence>
<evidence type="ECO:0000256" key="13">
    <source>
        <dbReference type="SAM" id="Phobius"/>
    </source>
</evidence>
<keyword evidence="7 15" id="KW-0418">Kinase</keyword>
<dbReference type="SMART" id="SM00220">
    <property type="entry name" value="S_TKc"/>
    <property type="match status" value="1"/>
</dbReference>
<reference evidence="15" key="1">
    <citation type="journal article" date="2023" name="Nat. Commun.">
        <title>Diploid and tetraploid genomes of Acorus and the evolution of monocots.</title>
        <authorList>
            <person name="Ma L."/>
            <person name="Liu K.W."/>
            <person name="Li Z."/>
            <person name="Hsiao Y.Y."/>
            <person name="Qi Y."/>
            <person name="Fu T."/>
            <person name="Tang G.D."/>
            <person name="Zhang D."/>
            <person name="Sun W.H."/>
            <person name="Liu D.K."/>
            <person name="Li Y."/>
            <person name="Chen G.Z."/>
            <person name="Liu X.D."/>
            <person name="Liao X.Y."/>
            <person name="Jiang Y.T."/>
            <person name="Yu X."/>
            <person name="Hao Y."/>
            <person name="Huang J."/>
            <person name="Zhao X.W."/>
            <person name="Ke S."/>
            <person name="Chen Y.Y."/>
            <person name="Wu W.L."/>
            <person name="Hsu J.L."/>
            <person name="Lin Y.F."/>
            <person name="Huang M.D."/>
            <person name="Li C.Y."/>
            <person name="Huang L."/>
            <person name="Wang Z.W."/>
            <person name="Zhao X."/>
            <person name="Zhong W.Y."/>
            <person name="Peng D.H."/>
            <person name="Ahmad S."/>
            <person name="Lan S."/>
            <person name="Zhang J.S."/>
            <person name="Tsai W.C."/>
            <person name="Van de Peer Y."/>
            <person name="Liu Z.J."/>
        </authorList>
    </citation>
    <scope>NUCLEOTIDE SEQUENCE</scope>
    <source>
        <strain evidence="15">CP</strain>
    </source>
</reference>
<evidence type="ECO:0000256" key="7">
    <source>
        <dbReference type="ARBA" id="ARBA00022777"/>
    </source>
</evidence>
<name>A0AAV9CAV7_ACOCL</name>
<dbReference type="Gene3D" id="1.10.510.10">
    <property type="entry name" value="Transferase(Phosphotransferase) domain 1"/>
    <property type="match status" value="1"/>
</dbReference>